<proteinExistence type="predicted"/>
<dbReference type="Gene3D" id="2.40.70.10">
    <property type="entry name" value="Acid Proteases"/>
    <property type="match status" value="1"/>
</dbReference>
<accession>A0A225V4H7</accession>
<dbReference type="Proteomes" id="UP000198211">
    <property type="component" value="Unassembled WGS sequence"/>
</dbReference>
<evidence type="ECO:0000313" key="1">
    <source>
        <dbReference type="EMBL" id="OWZ00233.1"/>
    </source>
</evidence>
<reference evidence="2" key="1">
    <citation type="submission" date="2017-03" db="EMBL/GenBank/DDBJ databases">
        <title>Phytopthora megakarya and P. palmivora, two closely related causual agents of cacao black pod achieved similar genome size and gene model numbers by different mechanisms.</title>
        <authorList>
            <person name="Ali S."/>
            <person name="Shao J."/>
            <person name="Larry D.J."/>
            <person name="Kronmiller B."/>
            <person name="Shen D."/>
            <person name="Strem M.D."/>
            <person name="Melnick R.L."/>
            <person name="Guiltinan M.J."/>
            <person name="Tyler B.M."/>
            <person name="Meinhardt L.W."/>
            <person name="Bailey B.A."/>
        </authorList>
    </citation>
    <scope>NUCLEOTIDE SEQUENCE [LARGE SCALE GENOMIC DNA]</scope>
    <source>
        <strain evidence="2">zdho120</strain>
    </source>
</reference>
<organism evidence="1 2">
    <name type="scientific">Phytophthora megakarya</name>
    <dbReference type="NCBI Taxonomy" id="4795"/>
    <lineage>
        <taxon>Eukaryota</taxon>
        <taxon>Sar</taxon>
        <taxon>Stramenopiles</taxon>
        <taxon>Oomycota</taxon>
        <taxon>Peronosporomycetes</taxon>
        <taxon>Peronosporales</taxon>
        <taxon>Peronosporaceae</taxon>
        <taxon>Phytophthora</taxon>
    </lineage>
</organism>
<name>A0A225V4H7_9STRA</name>
<dbReference type="Pfam" id="PF13650">
    <property type="entry name" value="Asp_protease_2"/>
    <property type="match status" value="1"/>
</dbReference>
<evidence type="ECO:0000313" key="2">
    <source>
        <dbReference type="Proteomes" id="UP000198211"/>
    </source>
</evidence>
<dbReference type="EMBL" id="NBNE01007784">
    <property type="protein sequence ID" value="OWZ00233.1"/>
    <property type="molecule type" value="Genomic_DNA"/>
</dbReference>
<gene>
    <name evidence="1" type="ORF">PHMEG_00028625</name>
</gene>
<dbReference type="InterPro" id="IPR021109">
    <property type="entry name" value="Peptidase_aspartic_dom_sf"/>
</dbReference>
<keyword evidence="2" id="KW-1185">Reference proteome</keyword>
<protein>
    <recommendedName>
        <fullName evidence="3">Eukaryotic/viral aspartic protease</fullName>
    </recommendedName>
</protein>
<evidence type="ECO:0008006" key="3">
    <source>
        <dbReference type="Google" id="ProtNLM"/>
    </source>
</evidence>
<comment type="caution">
    <text evidence="1">The sequence shown here is derived from an EMBL/GenBank/DDBJ whole genome shotgun (WGS) entry which is preliminary data.</text>
</comment>
<sequence length="177" mass="19335">MNSHLNSNPGNAEAGGKRTLGTTAPVQWLSSMVPYSTIVPCSCSTTSTSIISLDLARRLKLKVEPRGELLLNGIDGVKTKVTNKCRVKIALGHRVVHTLDVWVGNICQCIDVLLGMNFMVAAGVRFTKRVPVAARVVNISRRPVQVLPHTKVATLTDRDRLPLGTNFVRPGSYQYDE</sequence>
<dbReference type="AlphaFoldDB" id="A0A225V4H7"/>